<dbReference type="Ensembl" id="ENSPMGT00000011794.1">
    <property type="protein sequence ID" value="ENSPMGP00000011060.1"/>
    <property type="gene ID" value="ENSPMGG00000009170.1"/>
</dbReference>
<dbReference type="AlphaFoldDB" id="A0A3B4A2T2"/>
<dbReference type="Proteomes" id="UP000261520">
    <property type="component" value="Unplaced"/>
</dbReference>
<keyword evidence="1" id="KW-1133">Transmembrane helix</keyword>
<evidence type="ECO:0000256" key="1">
    <source>
        <dbReference type="SAM" id="Phobius"/>
    </source>
</evidence>
<keyword evidence="3" id="KW-1185">Reference proteome</keyword>
<name>A0A3B4A2T2_9GOBI</name>
<proteinExistence type="predicted"/>
<dbReference type="InterPro" id="IPR029625">
    <property type="entry name" value="FAM169"/>
</dbReference>
<reference evidence="2" key="1">
    <citation type="submission" date="2025-08" db="UniProtKB">
        <authorList>
            <consortium name="Ensembl"/>
        </authorList>
    </citation>
    <scope>IDENTIFICATION</scope>
</reference>
<organism evidence="2 3">
    <name type="scientific">Periophthalmus magnuspinnatus</name>
    <dbReference type="NCBI Taxonomy" id="409849"/>
    <lineage>
        <taxon>Eukaryota</taxon>
        <taxon>Metazoa</taxon>
        <taxon>Chordata</taxon>
        <taxon>Craniata</taxon>
        <taxon>Vertebrata</taxon>
        <taxon>Euteleostomi</taxon>
        <taxon>Actinopterygii</taxon>
        <taxon>Neopterygii</taxon>
        <taxon>Teleostei</taxon>
        <taxon>Neoteleostei</taxon>
        <taxon>Acanthomorphata</taxon>
        <taxon>Gobiaria</taxon>
        <taxon>Gobiiformes</taxon>
        <taxon>Gobioidei</taxon>
        <taxon>Gobiidae</taxon>
        <taxon>Oxudercinae</taxon>
        <taxon>Periophthalmus</taxon>
    </lineage>
</organism>
<evidence type="ECO:0000313" key="2">
    <source>
        <dbReference type="Ensembl" id="ENSPMGP00000011060.1"/>
    </source>
</evidence>
<dbReference type="STRING" id="409849.ENSPMGP00000011060"/>
<protein>
    <submittedName>
        <fullName evidence="2">Uncharacterized protein</fullName>
    </submittedName>
</protein>
<keyword evidence="1" id="KW-0472">Membrane</keyword>
<dbReference type="PANTHER" id="PTHR22442:SF4">
    <property type="entry name" value="PROTEIN FAM169BP"/>
    <property type="match status" value="1"/>
</dbReference>
<feature type="transmembrane region" description="Helical" evidence="1">
    <location>
        <begin position="36"/>
        <end position="53"/>
    </location>
</feature>
<evidence type="ECO:0000313" key="3">
    <source>
        <dbReference type="Proteomes" id="UP000261520"/>
    </source>
</evidence>
<keyword evidence="1" id="KW-0812">Transmembrane</keyword>
<accession>A0A3B4A2T2</accession>
<reference evidence="2" key="2">
    <citation type="submission" date="2025-09" db="UniProtKB">
        <authorList>
            <consortium name="Ensembl"/>
        </authorList>
    </citation>
    <scope>IDENTIFICATION</scope>
</reference>
<dbReference type="PANTHER" id="PTHR22442">
    <property type="match status" value="1"/>
</dbReference>
<sequence>MLNETDRLETRGLYIASLNTVKHGHKLNTKLHNDDFFYVLVVALYLCGNWWHIDDVLRTSKKSRNGLEAVKCTIERVLVLVLSQLVDRVLAEEQLFSNHPPTENCKLLWIHGEAVAFYSFKHKGSLCENCISRCYELPVLDTIYVRGHCRRRGFGLLMLQDFCDMFPDESVLGVSSPLSAGMMAVCKKFLIQHKEHRDVLYEVEAPSSWIQRRNIWLNIQIRRYSRCKVITQTSTYHHKSKITQTSTYHHRSKITQTSTYHHKSKITQTSTYHHRSKITQTSTYHSEALCWSVLTVSVLA</sequence>